<dbReference type="PANTHER" id="PTHR43374">
    <property type="entry name" value="FLAVIN PRENYLTRANSFERASE"/>
    <property type="match status" value="1"/>
</dbReference>
<keyword evidence="1 5" id="KW-0637">Prenyltransferase</keyword>
<keyword evidence="8" id="KW-1185">Reference proteome</keyword>
<comment type="similarity">
    <text evidence="5">Belongs to the UbiX/PAD1 family.</text>
</comment>
<evidence type="ECO:0000313" key="8">
    <source>
        <dbReference type="Proteomes" id="UP001156691"/>
    </source>
</evidence>
<name>A0ABQ5W6N8_9HYPH</name>
<gene>
    <name evidence="5 7" type="primary">ubiX</name>
    <name evidence="7" type="ORF">GCM10010862_28490</name>
</gene>
<keyword evidence="2 5" id="KW-0285">Flavoprotein</keyword>
<dbReference type="HAMAP" id="MF_01984">
    <property type="entry name" value="ubiX_pad"/>
    <property type="match status" value="1"/>
</dbReference>
<evidence type="ECO:0000256" key="1">
    <source>
        <dbReference type="ARBA" id="ARBA00022602"/>
    </source>
</evidence>
<dbReference type="InterPro" id="IPR003382">
    <property type="entry name" value="Flavoprotein"/>
</dbReference>
<comment type="catalytic activity">
    <reaction evidence="5">
        <text>dimethylallyl phosphate + FMNH2 = prenylated FMNH2 + phosphate</text>
        <dbReference type="Rhea" id="RHEA:37743"/>
        <dbReference type="ChEBI" id="CHEBI:43474"/>
        <dbReference type="ChEBI" id="CHEBI:57618"/>
        <dbReference type="ChEBI" id="CHEBI:87467"/>
        <dbReference type="ChEBI" id="CHEBI:88052"/>
        <dbReference type="EC" id="2.5.1.129"/>
    </reaction>
</comment>
<evidence type="ECO:0000256" key="5">
    <source>
        <dbReference type="HAMAP-Rule" id="MF_01984"/>
    </source>
</evidence>
<dbReference type="PANTHER" id="PTHR43374:SF1">
    <property type="entry name" value="FLAVIN PRENYLTRANSFERASE PAD1, MITOCHONDRIAL"/>
    <property type="match status" value="1"/>
</dbReference>
<dbReference type="NCBIfam" id="TIGR00421">
    <property type="entry name" value="ubiX_pad"/>
    <property type="match status" value="1"/>
</dbReference>
<sequence length="198" mass="21112">MGSRLVVGISGASGAIYGVRCLELLRELGVETHLVISKSGVLTIEQELGVSAASVRKLADHVHAPGNIGAACASGSFQTLGMIVAPCSMRSLAEIATGVTSSLLTRSAEVVLKERRRLVLLTRETPLTNTHIKNMLAVSEMGGIVMPPVPAFYTHPKSIEELVDHMVSRALDLFELDAGKAKRWTGLNMAERPISTII</sequence>
<keyword evidence="4 5" id="KW-0808">Transferase</keyword>
<reference evidence="8" key="1">
    <citation type="journal article" date="2019" name="Int. J. Syst. Evol. Microbiol.">
        <title>The Global Catalogue of Microorganisms (GCM) 10K type strain sequencing project: providing services to taxonomists for standard genome sequencing and annotation.</title>
        <authorList>
            <consortium name="The Broad Institute Genomics Platform"/>
            <consortium name="The Broad Institute Genome Sequencing Center for Infectious Disease"/>
            <person name="Wu L."/>
            <person name="Ma J."/>
        </authorList>
    </citation>
    <scope>NUCLEOTIDE SEQUENCE [LARGE SCALE GENOMIC DNA]</scope>
    <source>
        <strain evidence="8">NBRC 112416</strain>
    </source>
</reference>
<feature type="binding site" evidence="5">
    <location>
        <begin position="11"/>
        <end position="13"/>
    </location>
    <ligand>
        <name>FMN</name>
        <dbReference type="ChEBI" id="CHEBI:58210"/>
    </ligand>
</feature>
<dbReference type="EC" id="2.5.1.129" evidence="5"/>
<evidence type="ECO:0000313" key="7">
    <source>
        <dbReference type="EMBL" id="GLQ55590.1"/>
    </source>
</evidence>
<comment type="caution">
    <text evidence="7">The sequence shown here is derived from an EMBL/GenBank/DDBJ whole genome shotgun (WGS) entry which is preliminary data.</text>
</comment>
<dbReference type="Gene3D" id="3.40.50.1950">
    <property type="entry name" value="Flavin prenyltransferase-like"/>
    <property type="match status" value="1"/>
</dbReference>
<feature type="binding site" evidence="5">
    <location>
        <position position="37"/>
    </location>
    <ligand>
        <name>FMN</name>
        <dbReference type="ChEBI" id="CHEBI:58210"/>
    </ligand>
</feature>
<accession>A0ABQ5W6N8</accession>
<proteinExistence type="inferred from homology"/>
<dbReference type="Pfam" id="PF02441">
    <property type="entry name" value="Flavoprotein"/>
    <property type="match status" value="1"/>
</dbReference>
<dbReference type="InterPro" id="IPR004507">
    <property type="entry name" value="UbiX-like"/>
</dbReference>
<dbReference type="SUPFAM" id="SSF52507">
    <property type="entry name" value="Homo-oligomeric flavin-containing Cys decarboxylases, HFCD"/>
    <property type="match status" value="1"/>
</dbReference>
<feature type="domain" description="Flavoprotein" evidence="6">
    <location>
        <begin position="4"/>
        <end position="173"/>
    </location>
</feature>
<dbReference type="EMBL" id="BSNS01000011">
    <property type="protein sequence ID" value="GLQ55590.1"/>
    <property type="molecule type" value="Genomic_DNA"/>
</dbReference>
<dbReference type="NCBIfam" id="NF004685">
    <property type="entry name" value="PRK06029.1"/>
    <property type="match status" value="1"/>
</dbReference>
<dbReference type="InterPro" id="IPR036551">
    <property type="entry name" value="Flavin_trans-like"/>
</dbReference>
<comment type="function">
    <text evidence="5">Flavin prenyltransferase that catalyzes the synthesis of the prenylated FMN cofactor (prenyl-FMN) for 4-hydroxy-3-polyprenylbenzoic acid decarboxylase UbiD. The prenyltransferase is metal-independent and links a dimethylallyl moiety from dimethylallyl monophosphate (DMAP) to the flavin N5 and C6 atoms of FMN.</text>
</comment>
<feature type="binding site" evidence="5">
    <location>
        <position position="123"/>
    </location>
    <ligand>
        <name>FMN</name>
        <dbReference type="ChEBI" id="CHEBI:58210"/>
    </ligand>
</feature>
<evidence type="ECO:0000259" key="6">
    <source>
        <dbReference type="Pfam" id="PF02441"/>
    </source>
</evidence>
<feature type="binding site" evidence="5">
    <location>
        <position position="169"/>
    </location>
    <ligand>
        <name>dimethylallyl phosphate</name>
        <dbReference type="ChEBI" id="CHEBI:88052"/>
    </ligand>
</feature>
<organism evidence="7 8">
    <name type="scientific">Devosia nitrariae</name>
    <dbReference type="NCBI Taxonomy" id="2071872"/>
    <lineage>
        <taxon>Bacteria</taxon>
        <taxon>Pseudomonadati</taxon>
        <taxon>Pseudomonadota</taxon>
        <taxon>Alphaproteobacteria</taxon>
        <taxon>Hyphomicrobiales</taxon>
        <taxon>Devosiaceae</taxon>
        <taxon>Devosia</taxon>
    </lineage>
</organism>
<dbReference type="Proteomes" id="UP001156691">
    <property type="component" value="Unassembled WGS sequence"/>
</dbReference>
<evidence type="ECO:0000256" key="4">
    <source>
        <dbReference type="ARBA" id="ARBA00022679"/>
    </source>
</evidence>
<evidence type="ECO:0000256" key="3">
    <source>
        <dbReference type="ARBA" id="ARBA00022643"/>
    </source>
</evidence>
<evidence type="ECO:0000256" key="2">
    <source>
        <dbReference type="ARBA" id="ARBA00022630"/>
    </source>
</evidence>
<keyword evidence="3 5" id="KW-0288">FMN</keyword>
<feature type="binding site" evidence="5">
    <location>
        <position position="153"/>
    </location>
    <ligand>
        <name>dimethylallyl phosphate</name>
        <dbReference type="ChEBI" id="CHEBI:88052"/>
    </ligand>
</feature>
<feature type="binding site" evidence="5">
    <location>
        <begin position="88"/>
        <end position="91"/>
    </location>
    <ligand>
        <name>FMN</name>
        <dbReference type="ChEBI" id="CHEBI:58210"/>
    </ligand>
</feature>
<protein>
    <recommendedName>
        <fullName evidence="5">Flavin prenyltransferase UbiX</fullName>
        <ecNumber evidence="5">2.5.1.129</ecNumber>
    </recommendedName>
</protein>
<comment type="caution">
    <text evidence="5">Lacks conserved residue(s) required for the propagation of feature annotation.</text>
</comment>
<dbReference type="RefSeq" id="WP_284340980.1">
    <property type="nucleotide sequence ID" value="NZ_BSNS01000011.1"/>
</dbReference>